<feature type="transmembrane region" description="Helical" evidence="1">
    <location>
        <begin position="5"/>
        <end position="23"/>
    </location>
</feature>
<protein>
    <submittedName>
        <fullName evidence="2">Uncharacterized protein</fullName>
    </submittedName>
</protein>
<dbReference type="OrthoDB" id="2237189at2"/>
<gene>
    <name evidence="2" type="ORF">BCR26_07185</name>
</gene>
<dbReference type="RefSeq" id="WP_069700295.1">
    <property type="nucleotide sequence ID" value="NZ_JAGGMA010000001.1"/>
</dbReference>
<name>A0A1E5KSB6_9ENTE</name>
<keyword evidence="1" id="KW-0812">Transmembrane</keyword>
<evidence type="ECO:0000313" key="2">
    <source>
        <dbReference type="EMBL" id="OEH80777.1"/>
    </source>
</evidence>
<accession>A0A1E5KSB6</accession>
<keyword evidence="1" id="KW-1133">Transmembrane helix</keyword>
<dbReference type="EMBL" id="MIEK01000081">
    <property type="protein sequence ID" value="OEH80777.1"/>
    <property type="molecule type" value="Genomic_DNA"/>
</dbReference>
<organism evidence="2 3">
    <name type="scientific">Enterococcus rivorum</name>
    <dbReference type="NCBI Taxonomy" id="762845"/>
    <lineage>
        <taxon>Bacteria</taxon>
        <taxon>Bacillati</taxon>
        <taxon>Bacillota</taxon>
        <taxon>Bacilli</taxon>
        <taxon>Lactobacillales</taxon>
        <taxon>Enterococcaceae</taxon>
        <taxon>Enterococcus</taxon>
    </lineage>
</organism>
<feature type="transmembrane region" description="Helical" evidence="1">
    <location>
        <begin position="86"/>
        <end position="106"/>
    </location>
</feature>
<comment type="caution">
    <text evidence="2">The sequence shown here is derived from an EMBL/GenBank/DDBJ whole genome shotgun (WGS) entry which is preliminary data.</text>
</comment>
<dbReference type="Proteomes" id="UP000095256">
    <property type="component" value="Unassembled WGS sequence"/>
</dbReference>
<evidence type="ECO:0000256" key="1">
    <source>
        <dbReference type="SAM" id="Phobius"/>
    </source>
</evidence>
<dbReference type="AlphaFoldDB" id="A0A1E5KSB6"/>
<keyword evidence="3" id="KW-1185">Reference proteome</keyword>
<sequence length="108" mass="12271">MNPFIIQLICGSTIVICSFFLVYYTYQLVLLDATNRGISHPKFWSAIASSSQNGSGFILYLFKRRNSSSLLSNSTKQKFLTLKRKIYCFMAIDLVAFLAFAAVLFFEV</sequence>
<proteinExistence type="predicted"/>
<keyword evidence="1" id="KW-0472">Membrane</keyword>
<evidence type="ECO:0000313" key="3">
    <source>
        <dbReference type="Proteomes" id="UP000095256"/>
    </source>
</evidence>
<reference evidence="2 3" key="1">
    <citation type="submission" date="2016-09" db="EMBL/GenBank/DDBJ databases">
        <authorList>
            <person name="Capua I."/>
            <person name="De Benedictis P."/>
            <person name="Joannis T."/>
            <person name="Lombin L.H."/>
            <person name="Cattoli G."/>
        </authorList>
    </citation>
    <scope>NUCLEOTIDE SEQUENCE [LARGE SCALE GENOMIC DNA]</scope>
    <source>
        <strain evidence="2 3">LMG 25899</strain>
    </source>
</reference>